<dbReference type="Pfam" id="PF13205">
    <property type="entry name" value="Big_5"/>
    <property type="match status" value="1"/>
</dbReference>
<reference evidence="5" key="1">
    <citation type="journal article" date="2019" name="Int. J. Syst. Evol. Microbiol.">
        <title>The Global Catalogue of Microorganisms (GCM) 10K type strain sequencing project: providing services to taxonomists for standard genome sequencing and annotation.</title>
        <authorList>
            <consortium name="The Broad Institute Genomics Platform"/>
            <consortium name="The Broad Institute Genome Sequencing Center for Infectious Disease"/>
            <person name="Wu L."/>
            <person name="Ma J."/>
        </authorList>
    </citation>
    <scope>NUCLEOTIDE SEQUENCE [LARGE SCALE GENOMIC DNA]</scope>
    <source>
        <strain evidence="5">KCTC 52438</strain>
    </source>
</reference>
<evidence type="ECO:0000259" key="3">
    <source>
        <dbReference type="Pfam" id="PF13205"/>
    </source>
</evidence>
<comment type="caution">
    <text evidence="4">The sequence shown here is derived from an EMBL/GenBank/DDBJ whole genome shotgun (WGS) entry which is preliminary data.</text>
</comment>
<dbReference type="InterPro" id="IPR014755">
    <property type="entry name" value="Cu-Rt/internalin_Ig-like"/>
</dbReference>
<evidence type="ECO:0000313" key="5">
    <source>
        <dbReference type="Proteomes" id="UP001595476"/>
    </source>
</evidence>
<keyword evidence="5" id="KW-1185">Reference proteome</keyword>
<feature type="signal peptide" evidence="2">
    <location>
        <begin position="1"/>
        <end position="22"/>
    </location>
</feature>
<sequence length="637" mass="70445">MRRVQPKLYLPLALVSAQFLTACGGGGGGSSDSPNSTPTTPDAFLSSVTPAGNATGIELGATVEATFSKNLLASSIDQQSLTLQFDGQALNADITVDGTGKTLQAEPQAEMGLLCEYTATLSGDISDQEGNELGDDFTWRFTSRDGQWQTISTLSDQTDVFGTYLNELKLFNNGNAISIWSSEVGPLESAAYFKQYVNNQWQPTQQINSPGSKLNGGEFATNDRGDAFIVWREQDGTNYTLHGRHYNSTTEQWSAIEQIPGSSTNVDSRFEVTLSEDGIGYLAWSEENTANDYDLYVAKYQPGTGWQAEFSLEDNNNDDYAPRIAINNDDDIILMWRNIDADDPSNGDIHVRHFLSDGNGAGTWQTIIEFDVDASDNVTHSLTMNDEGHALVTWKEVADPQSNNSLYARYFDPNKNVDPDVEGSWGPINLIEQNPGLTGQVFASLDESGNTLVTWQQESDPLDNDKPTHLYANYYDVDDSAWLNNPVQLGTVSDTRTPATESSYLAMSSNGNAIVTWSYEDDGEMNLYSRYFTAQNRQWSNAQTVETTDFKFTSNKAIMDDQGHALAVWIQRTNGIDNIFVSRFNSYTQEWTDSTKLSNNPVYVRHSIMSTNTKGEALLLWEQGEGTNSTVLSRHFN</sequence>
<gene>
    <name evidence="4" type="ORF">ACFOEK_12765</name>
</gene>
<dbReference type="EMBL" id="JBHRSZ010000004">
    <property type="protein sequence ID" value="MFC3151905.1"/>
    <property type="molecule type" value="Genomic_DNA"/>
</dbReference>
<evidence type="ECO:0000256" key="2">
    <source>
        <dbReference type="SAM" id="SignalP"/>
    </source>
</evidence>
<evidence type="ECO:0000256" key="1">
    <source>
        <dbReference type="ARBA" id="ARBA00022729"/>
    </source>
</evidence>
<dbReference type="PROSITE" id="PS51257">
    <property type="entry name" value="PROKAR_LIPOPROTEIN"/>
    <property type="match status" value="1"/>
</dbReference>
<organism evidence="4 5">
    <name type="scientific">Litoribrevibacter euphylliae</name>
    <dbReference type="NCBI Taxonomy" id="1834034"/>
    <lineage>
        <taxon>Bacteria</taxon>
        <taxon>Pseudomonadati</taxon>
        <taxon>Pseudomonadota</taxon>
        <taxon>Gammaproteobacteria</taxon>
        <taxon>Oceanospirillales</taxon>
        <taxon>Oceanospirillaceae</taxon>
        <taxon>Litoribrevibacter</taxon>
    </lineage>
</organism>
<name>A0ABV7HDF1_9GAMM</name>
<dbReference type="InterPro" id="IPR032812">
    <property type="entry name" value="SbsA_Ig"/>
</dbReference>
<evidence type="ECO:0000313" key="4">
    <source>
        <dbReference type="EMBL" id="MFC3151905.1"/>
    </source>
</evidence>
<keyword evidence="1 2" id="KW-0732">Signal</keyword>
<dbReference type="Proteomes" id="UP001595476">
    <property type="component" value="Unassembled WGS sequence"/>
</dbReference>
<dbReference type="SUPFAM" id="SSF89372">
    <property type="entry name" value="Fucose-specific lectin"/>
    <property type="match status" value="2"/>
</dbReference>
<feature type="domain" description="SbsA Ig-like" evidence="3">
    <location>
        <begin position="45"/>
        <end position="142"/>
    </location>
</feature>
<dbReference type="RefSeq" id="WP_386721500.1">
    <property type="nucleotide sequence ID" value="NZ_JBHRSZ010000004.1"/>
</dbReference>
<protein>
    <submittedName>
        <fullName evidence="4">Ig-like domain-containing protein</fullName>
    </submittedName>
</protein>
<proteinExistence type="predicted"/>
<dbReference type="Gene3D" id="2.60.40.1220">
    <property type="match status" value="1"/>
</dbReference>
<feature type="chain" id="PRO_5047499504" evidence="2">
    <location>
        <begin position="23"/>
        <end position="637"/>
    </location>
</feature>
<accession>A0ABV7HDF1</accession>